<comment type="caution">
    <text evidence="2">The sequence shown here is derived from an EMBL/GenBank/DDBJ whole genome shotgun (WGS) entry which is preliminary data.</text>
</comment>
<dbReference type="AlphaFoldDB" id="A0A103Y6Y7"/>
<reference evidence="2 3" key="1">
    <citation type="journal article" date="2016" name="Sci. Rep.">
        <title>The genome sequence of the outbreeding globe artichoke constructed de novo incorporating a phase-aware low-pass sequencing strategy of F1 progeny.</title>
        <authorList>
            <person name="Scaglione D."/>
            <person name="Reyes-Chin-Wo S."/>
            <person name="Acquadro A."/>
            <person name="Froenicke L."/>
            <person name="Portis E."/>
            <person name="Beitel C."/>
            <person name="Tirone M."/>
            <person name="Mauro R."/>
            <person name="Lo Monaco A."/>
            <person name="Mauromicale G."/>
            <person name="Faccioli P."/>
            <person name="Cattivelli L."/>
            <person name="Rieseberg L."/>
            <person name="Michelmore R."/>
            <person name="Lanteri S."/>
        </authorList>
    </citation>
    <scope>NUCLEOTIDE SEQUENCE [LARGE SCALE GENOMIC DNA]</scope>
    <source>
        <strain evidence="2">2C</strain>
    </source>
</reference>
<proteinExistence type="predicted"/>
<evidence type="ECO:0000256" key="1">
    <source>
        <dbReference type="SAM" id="MobiDB-lite"/>
    </source>
</evidence>
<dbReference type="Gramene" id="KVI03644">
    <property type="protein sequence ID" value="KVI03644"/>
    <property type="gene ID" value="Ccrd_018054"/>
</dbReference>
<protein>
    <submittedName>
        <fullName evidence="2">Uncharacterized protein</fullName>
    </submittedName>
</protein>
<feature type="region of interest" description="Disordered" evidence="1">
    <location>
        <begin position="181"/>
        <end position="202"/>
    </location>
</feature>
<name>A0A103Y6Y7_CYNCS</name>
<sequence>MDSSQQQLAISMVVRPDFNRFHIRLLHFFLGNSNCENSVFHGCLHLIHLGILRQPESPGELPAAAFNPMPSIIIIFLLHVSLAADLKIGFEHMSFRGFLPIHTGVYESRGNIRGRWNWEISQRLPNVKFHIRLLHFFLGNSNCENSVFHGCLHLIHLGILRQPESPGVSFQSTRVFTKAEETSEEDGIGKSLKGSQMSSENGSKMLLRRPLKRLGMIDIF</sequence>
<keyword evidence="3" id="KW-1185">Reference proteome</keyword>
<organism evidence="2 3">
    <name type="scientific">Cynara cardunculus var. scolymus</name>
    <name type="common">Globe artichoke</name>
    <name type="synonym">Cynara scolymus</name>
    <dbReference type="NCBI Taxonomy" id="59895"/>
    <lineage>
        <taxon>Eukaryota</taxon>
        <taxon>Viridiplantae</taxon>
        <taxon>Streptophyta</taxon>
        <taxon>Embryophyta</taxon>
        <taxon>Tracheophyta</taxon>
        <taxon>Spermatophyta</taxon>
        <taxon>Magnoliopsida</taxon>
        <taxon>eudicotyledons</taxon>
        <taxon>Gunneridae</taxon>
        <taxon>Pentapetalae</taxon>
        <taxon>asterids</taxon>
        <taxon>campanulids</taxon>
        <taxon>Asterales</taxon>
        <taxon>Asteraceae</taxon>
        <taxon>Carduoideae</taxon>
        <taxon>Cardueae</taxon>
        <taxon>Carduinae</taxon>
        <taxon>Cynara</taxon>
    </lineage>
</organism>
<dbReference type="Proteomes" id="UP000243975">
    <property type="component" value="Unassembled WGS sequence"/>
</dbReference>
<accession>A0A103Y6Y7</accession>
<evidence type="ECO:0000313" key="3">
    <source>
        <dbReference type="Proteomes" id="UP000243975"/>
    </source>
</evidence>
<gene>
    <name evidence="2" type="ORF">Ccrd_018054</name>
</gene>
<feature type="compositionally biased region" description="Polar residues" evidence="1">
    <location>
        <begin position="193"/>
        <end position="202"/>
    </location>
</feature>
<evidence type="ECO:0000313" key="2">
    <source>
        <dbReference type="EMBL" id="KVI03644.1"/>
    </source>
</evidence>
<dbReference type="EMBL" id="LEKV01002335">
    <property type="protein sequence ID" value="KVI03644.1"/>
    <property type="molecule type" value="Genomic_DNA"/>
</dbReference>